<dbReference type="RefSeq" id="WP_190261245.1">
    <property type="nucleotide sequence ID" value="NZ_CP053923.1"/>
</dbReference>
<organism evidence="3 4">
    <name type="scientific">Defluviicoccus vanus</name>
    <dbReference type="NCBI Taxonomy" id="111831"/>
    <lineage>
        <taxon>Bacteria</taxon>
        <taxon>Pseudomonadati</taxon>
        <taxon>Pseudomonadota</taxon>
        <taxon>Alphaproteobacteria</taxon>
        <taxon>Rhodospirillales</taxon>
        <taxon>Rhodospirillaceae</taxon>
        <taxon>Defluviicoccus</taxon>
    </lineage>
</organism>
<dbReference type="InterPro" id="IPR035965">
    <property type="entry name" value="PAS-like_dom_sf"/>
</dbReference>
<dbReference type="InterPro" id="IPR000160">
    <property type="entry name" value="GGDEF_dom"/>
</dbReference>
<dbReference type="Pfam" id="PF13426">
    <property type="entry name" value="PAS_9"/>
    <property type="match status" value="1"/>
</dbReference>
<reference evidence="3 4" key="1">
    <citation type="submission" date="2020-05" db="EMBL/GenBank/DDBJ databases">
        <title>Complete closed genome sequence of Defluviicoccus vanus.</title>
        <authorList>
            <person name="Bessarab I."/>
            <person name="Arumugam K."/>
            <person name="Maszenan A.M."/>
            <person name="Seviour R.J."/>
            <person name="Williams R.B."/>
        </authorList>
    </citation>
    <scope>NUCLEOTIDE SEQUENCE [LARGE SCALE GENOMIC DNA]</scope>
    <source>
        <strain evidence="3 4">Ben 114</strain>
    </source>
</reference>
<feature type="domain" description="PAS" evidence="1">
    <location>
        <begin position="9"/>
        <end position="78"/>
    </location>
</feature>
<dbReference type="PROSITE" id="PS50887">
    <property type="entry name" value="GGDEF"/>
    <property type="match status" value="1"/>
</dbReference>
<dbReference type="Proteomes" id="UP000516369">
    <property type="component" value="Chromosome"/>
</dbReference>
<dbReference type="CDD" id="cd00130">
    <property type="entry name" value="PAS"/>
    <property type="match status" value="1"/>
</dbReference>
<dbReference type="Gene3D" id="3.30.450.20">
    <property type="entry name" value="PAS domain"/>
    <property type="match status" value="1"/>
</dbReference>
<dbReference type="Pfam" id="PF00990">
    <property type="entry name" value="GGDEF"/>
    <property type="match status" value="1"/>
</dbReference>
<proteinExistence type="predicted"/>
<dbReference type="CDD" id="cd01949">
    <property type="entry name" value="GGDEF"/>
    <property type="match status" value="1"/>
</dbReference>
<dbReference type="InterPro" id="IPR052155">
    <property type="entry name" value="Biofilm_reg_signaling"/>
</dbReference>
<dbReference type="InterPro" id="IPR000014">
    <property type="entry name" value="PAS"/>
</dbReference>
<dbReference type="SUPFAM" id="SSF55785">
    <property type="entry name" value="PYP-like sensor domain (PAS domain)"/>
    <property type="match status" value="1"/>
</dbReference>
<sequence length="294" mass="32592">MDKLTHNDAHSFLRCIIDAMENPVFIKNQKHQWILFNDAFCRLMGRQPEELYFRDDMTIFPEAQASVFWRVDDAVFRDGLSIANEEEITDGTGAVRWFLTIKSPFTFQGESYLVGVITDISERKRAEAAARVLALEDSLTGLPNRRLLQEHLQCIQTVLGREERAVALMIIDLDDFKHINDALGHSIGDLFLVEIANRLRRLARGSDIVARLGGDEFAILATAATKPEEFGALAERLVTHLCEPVLIGELSVRSSASVGVAIGGTAQVDADALLAQADLALYASKSAGKNTWCF</sequence>
<feature type="domain" description="GGDEF" evidence="2">
    <location>
        <begin position="164"/>
        <end position="294"/>
    </location>
</feature>
<accession>A0A7H1N4Z2</accession>
<dbReference type="InterPro" id="IPR043128">
    <property type="entry name" value="Rev_trsase/Diguanyl_cyclase"/>
</dbReference>
<protein>
    <submittedName>
        <fullName evidence="3">Diguanylate cyclase</fullName>
    </submittedName>
</protein>
<dbReference type="Gene3D" id="3.30.70.270">
    <property type="match status" value="1"/>
</dbReference>
<evidence type="ECO:0000259" key="1">
    <source>
        <dbReference type="PROSITE" id="PS50112"/>
    </source>
</evidence>
<dbReference type="PANTHER" id="PTHR44757:SF2">
    <property type="entry name" value="BIOFILM ARCHITECTURE MAINTENANCE PROTEIN MBAA"/>
    <property type="match status" value="1"/>
</dbReference>
<dbReference type="PANTHER" id="PTHR44757">
    <property type="entry name" value="DIGUANYLATE CYCLASE DGCP"/>
    <property type="match status" value="1"/>
</dbReference>
<dbReference type="SMART" id="SM00091">
    <property type="entry name" value="PAS"/>
    <property type="match status" value="1"/>
</dbReference>
<dbReference type="InterPro" id="IPR029787">
    <property type="entry name" value="Nucleotide_cyclase"/>
</dbReference>
<dbReference type="SUPFAM" id="SSF55073">
    <property type="entry name" value="Nucleotide cyclase"/>
    <property type="match status" value="1"/>
</dbReference>
<dbReference type="SMART" id="SM00267">
    <property type="entry name" value="GGDEF"/>
    <property type="match status" value="1"/>
</dbReference>
<name>A0A7H1N4Z2_9PROT</name>
<evidence type="ECO:0000259" key="2">
    <source>
        <dbReference type="PROSITE" id="PS50887"/>
    </source>
</evidence>
<keyword evidence="4" id="KW-1185">Reference proteome</keyword>
<dbReference type="AlphaFoldDB" id="A0A7H1N4Z2"/>
<evidence type="ECO:0000313" key="4">
    <source>
        <dbReference type="Proteomes" id="UP000516369"/>
    </source>
</evidence>
<dbReference type="EMBL" id="CP053923">
    <property type="protein sequence ID" value="QNT70778.1"/>
    <property type="molecule type" value="Genomic_DNA"/>
</dbReference>
<gene>
    <name evidence="3" type="ORF">HQ394_17475</name>
</gene>
<dbReference type="NCBIfam" id="TIGR00229">
    <property type="entry name" value="sensory_box"/>
    <property type="match status" value="1"/>
</dbReference>
<dbReference type="NCBIfam" id="TIGR00254">
    <property type="entry name" value="GGDEF"/>
    <property type="match status" value="1"/>
</dbReference>
<evidence type="ECO:0000313" key="3">
    <source>
        <dbReference type="EMBL" id="QNT70778.1"/>
    </source>
</evidence>
<dbReference type="PROSITE" id="PS50112">
    <property type="entry name" value="PAS"/>
    <property type="match status" value="1"/>
</dbReference>
<dbReference type="KEGG" id="dvn:HQ394_17475"/>